<protein>
    <recommendedName>
        <fullName evidence="8">COPI associated protein</fullName>
    </recommendedName>
</protein>
<evidence type="ECO:0000256" key="2">
    <source>
        <dbReference type="ARBA" id="ARBA00022692"/>
    </source>
</evidence>
<organism evidence="6 7">
    <name type="scientific">Trichomonas vaginalis (strain ATCC PRA-98 / G3)</name>
    <dbReference type="NCBI Taxonomy" id="412133"/>
    <lineage>
        <taxon>Eukaryota</taxon>
        <taxon>Metamonada</taxon>
        <taxon>Parabasalia</taxon>
        <taxon>Trichomonadida</taxon>
        <taxon>Trichomonadidae</taxon>
        <taxon>Trichomonas</taxon>
    </lineage>
</organism>
<keyword evidence="2 5" id="KW-0812">Transmembrane</keyword>
<reference evidence="6" key="2">
    <citation type="journal article" date="2007" name="Science">
        <title>Draft genome sequence of the sexually transmitted pathogen Trichomonas vaginalis.</title>
        <authorList>
            <person name="Carlton J.M."/>
            <person name="Hirt R.P."/>
            <person name="Silva J.C."/>
            <person name="Delcher A.L."/>
            <person name="Schatz M."/>
            <person name="Zhao Q."/>
            <person name="Wortman J.R."/>
            <person name="Bidwell S.L."/>
            <person name="Alsmark U.C.M."/>
            <person name="Besteiro S."/>
            <person name="Sicheritz-Ponten T."/>
            <person name="Noel C.J."/>
            <person name="Dacks J.B."/>
            <person name="Foster P.G."/>
            <person name="Simillion C."/>
            <person name="Van de Peer Y."/>
            <person name="Miranda-Saavedra D."/>
            <person name="Barton G.J."/>
            <person name="Westrop G.D."/>
            <person name="Mueller S."/>
            <person name="Dessi D."/>
            <person name="Fiori P.L."/>
            <person name="Ren Q."/>
            <person name="Paulsen I."/>
            <person name="Zhang H."/>
            <person name="Bastida-Corcuera F.D."/>
            <person name="Simoes-Barbosa A."/>
            <person name="Brown M.T."/>
            <person name="Hayes R.D."/>
            <person name="Mukherjee M."/>
            <person name="Okumura C.Y."/>
            <person name="Schneider R."/>
            <person name="Smith A.J."/>
            <person name="Vanacova S."/>
            <person name="Villalvazo M."/>
            <person name="Haas B.J."/>
            <person name="Pertea M."/>
            <person name="Feldblyum T.V."/>
            <person name="Utterback T.R."/>
            <person name="Shu C.L."/>
            <person name="Osoegawa K."/>
            <person name="de Jong P.J."/>
            <person name="Hrdy I."/>
            <person name="Horvathova L."/>
            <person name="Zubacova Z."/>
            <person name="Dolezal P."/>
            <person name="Malik S.B."/>
            <person name="Logsdon J.M. Jr."/>
            <person name="Henze K."/>
            <person name="Gupta A."/>
            <person name="Wang C.C."/>
            <person name="Dunne R.L."/>
            <person name="Upcroft J.A."/>
            <person name="Upcroft P."/>
            <person name="White O."/>
            <person name="Salzberg S.L."/>
            <person name="Tang P."/>
            <person name="Chiu C.-H."/>
            <person name="Lee Y.-S."/>
            <person name="Embley T.M."/>
            <person name="Coombs G.H."/>
            <person name="Mottram J.C."/>
            <person name="Tachezy J."/>
            <person name="Fraser-Liggett C.M."/>
            <person name="Johnson P.J."/>
        </authorList>
    </citation>
    <scope>NUCLEOTIDE SEQUENCE [LARGE SCALE GENOMIC DNA]</scope>
    <source>
        <strain evidence="6">G3</strain>
    </source>
</reference>
<dbReference type="EMBL" id="DS113190">
    <property type="protein sequence ID" value="EAY21372.1"/>
    <property type="molecule type" value="Genomic_DNA"/>
</dbReference>
<proteinExistence type="predicted"/>
<dbReference type="KEGG" id="tva:5466920"/>
<feature type="transmembrane region" description="Helical" evidence="5">
    <location>
        <begin position="38"/>
        <end position="59"/>
    </location>
</feature>
<accession>A2DDJ6</accession>
<evidence type="ECO:0000256" key="4">
    <source>
        <dbReference type="ARBA" id="ARBA00023136"/>
    </source>
</evidence>
<feature type="transmembrane region" description="Helical" evidence="5">
    <location>
        <begin position="6"/>
        <end position="31"/>
    </location>
</feature>
<dbReference type="InParanoid" id="A2DDJ6"/>
<dbReference type="GO" id="GO:0016020">
    <property type="term" value="C:membrane"/>
    <property type="evidence" value="ECO:0007669"/>
    <property type="project" value="UniProtKB-SubCell"/>
</dbReference>
<feature type="transmembrane region" description="Helical" evidence="5">
    <location>
        <begin position="94"/>
        <end position="118"/>
    </location>
</feature>
<evidence type="ECO:0000313" key="6">
    <source>
        <dbReference type="EMBL" id="EAY21372.1"/>
    </source>
</evidence>
<dbReference type="Pfam" id="PF08507">
    <property type="entry name" value="COPI_assoc"/>
    <property type="match status" value="1"/>
</dbReference>
<feature type="transmembrane region" description="Helical" evidence="5">
    <location>
        <begin position="65"/>
        <end position="87"/>
    </location>
</feature>
<evidence type="ECO:0000256" key="3">
    <source>
        <dbReference type="ARBA" id="ARBA00022989"/>
    </source>
</evidence>
<name>A2DDJ6_TRIV3</name>
<dbReference type="VEuPathDB" id="TrichDB:TVAG_198090"/>
<evidence type="ECO:0000313" key="7">
    <source>
        <dbReference type="Proteomes" id="UP000001542"/>
    </source>
</evidence>
<keyword evidence="4 5" id="KW-0472">Membrane</keyword>
<gene>
    <name evidence="6" type="ORF">TVAG_198090</name>
</gene>
<dbReference type="InterPro" id="IPR013714">
    <property type="entry name" value="Golgi_TVP15"/>
</dbReference>
<dbReference type="Proteomes" id="UP000001542">
    <property type="component" value="Unassembled WGS sequence"/>
</dbReference>
<dbReference type="VEuPathDB" id="TrichDB:TVAGG3_0998500"/>
<dbReference type="OrthoDB" id="10534148at2759"/>
<dbReference type="AlphaFoldDB" id="A2DDJ6"/>
<evidence type="ECO:0000256" key="5">
    <source>
        <dbReference type="SAM" id="Phobius"/>
    </source>
</evidence>
<dbReference type="RefSeq" id="XP_001582358.1">
    <property type="nucleotide sequence ID" value="XM_001582308.1"/>
</dbReference>
<keyword evidence="7" id="KW-1185">Reference proteome</keyword>
<comment type="subcellular location">
    <subcellularLocation>
        <location evidence="1">Membrane</location>
        <topology evidence="1">Multi-pass membrane protein</topology>
    </subcellularLocation>
</comment>
<keyword evidence="3 5" id="KW-1133">Transmembrane helix</keyword>
<sequence>MAVVCNIGVIAQIITICAGAFALVISFILLFKYFSTMVLFQAIFGICLGLTTILCELYIFDFFKYFAFLFRAWGKCLFFLFVGVNFFSKETINIITFAVFMALAIFYAILCIVCGSAVPVPLLMSGGVKFEVSNDDYKPRKERA</sequence>
<evidence type="ECO:0000256" key="1">
    <source>
        <dbReference type="ARBA" id="ARBA00004141"/>
    </source>
</evidence>
<evidence type="ECO:0008006" key="8">
    <source>
        <dbReference type="Google" id="ProtNLM"/>
    </source>
</evidence>
<reference evidence="6" key="1">
    <citation type="submission" date="2006-10" db="EMBL/GenBank/DDBJ databases">
        <authorList>
            <person name="Amadeo P."/>
            <person name="Zhao Q."/>
            <person name="Wortman J."/>
            <person name="Fraser-Liggett C."/>
            <person name="Carlton J."/>
        </authorList>
    </citation>
    <scope>NUCLEOTIDE SEQUENCE</scope>
    <source>
        <strain evidence="6">G3</strain>
    </source>
</reference>